<feature type="transmembrane region" description="Helical" evidence="2">
    <location>
        <begin position="703"/>
        <end position="724"/>
    </location>
</feature>
<keyword evidence="2" id="KW-1133">Transmembrane helix</keyword>
<evidence type="ECO:0000313" key="3">
    <source>
        <dbReference type="EMBL" id="KAJ2905744.1"/>
    </source>
</evidence>
<feature type="region of interest" description="Disordered" evidence="1">
    <location>
        <begin position="743"/>
        <end position="771"/>
    </location>
</feature>
<dbReference type="AlphaFoldDB" id="A0AAD5WXE1"/>
<comment type="caution">
    <text evidence="3">The sequence shown here is derived from an EMBL/GenBank/DDBJ whole genome shotgun (WGS) entry which is preliminary data.</text>
</comment>
<evidence type="ECO:0000313" key="4">
    <source>
        <dbReference type="Proteomes" id="UP001201980"/>
    </source>
</evidence>
<dbReference type="Proteomes" id="UP001201980">
    <property type="component" value="Unassembled WGS sequence"/>
</dbReference>
<keyword evidence="4" id="KW-1185">Reference proteome</keyword>
<accession>A0AAD5WXE1</accession>
<dbReference type="EMBL" id="JAKWBI020000026">
    <property type="protein sequence ID" value="KAJ2905744.1"/>
    <property type="molecule type" value="Genomic_DNA"/>
</dbReference>
<name>A0AAD5WXE1_9PEZI</name>
<sequence length="771" mass="88627">MNRVAENNMYIAGLAANASKAASAYTTPFALSVDTRDVDAAECTAPRYKGMRWGERCKIGCMREQAGMGIGARKGVELGKRGWPILLGPLRHPSTTGLDSLDVSPSLWSLIPLQSPGSPSIFVHIGWYTDIHETEYEFYPRNTPPTYIIYDDKVLRPSVPSFEFNHCVHPPSERCHWYEESPSETDYRPGSSLGQGVRPTPWRPPGARTCQEKMGQSKIMRKEWPKQFREEQPYIRRAKTFRDEWQWMGEYDTKGLRLYLTDQVCDKNDLDAPRATFDALDFCEHSSYQAVEEGHNHAGCRRVAWAATQESHTHPDPRPLNPPSVKPSMTGCEFNKFFKDLRKDSVAKISRIYSQLDGYVLRVLAEHSTLDEAPDLQEAIFRQVSFQSAFRIKTSYNFRASFQLIMDLPHLMLRQSYREWPPKHAMTDRLSRDEYDVRFLDLQPRDHDGQGLREWKIYPTQFSLLVHGISEHQWTAFAFGDPLFDDFIGNIGNTIGDDENPVDNEFVDQISHGNMTPDQLVANPREYFAMILQYRVHLALRSWKFLTGEVQMEEHQVEHANARQISESLEWAKKAAEFPSKLLPILTKTMEEWVRFEKRGDLDFFDDLHGDESETARKVQASLHSVERDMEDFKRVEEILLGMERKCREYYAEWEKSERKLKDAQQSQFARIATKIYGPLQITGSIFGADKDALPLTPNKTNFFLVLLVFLVFAELYGVISDFLSAKATGAWDMAWNFHSRGKVDEQDKEGENAGPPRELDAVEQPTELSA</sequence>
<gene>
    <name evidence="3" type="ORF">MKZ38_004611</name>
</gene>
<protein>
    <submittedName>
        <fullName evidence="3">Uncharacterized protein</fullName>
    </submittedName>
</protein>
<proteinExistence type="predicted"/>
<organism evidence="3 4">
    <name type="scientific">Zalerion maritima</name>
    <dbReference type="NCBI Taxonomy" id="339359"/>
    <lineage>
        <taxon>Eukaryota</taxon>
        <taxon>Fungi</taxon>
        <taxon>Dikarya</taxon>
        <taxon>Ascomycota</taxon>
        <taxon>Pezizomycotina</taxon>
        <taxon>Sordariomycetes</taxon>
        <taxon>Lulworthiomycetidae</taxon>
        <taxon>Lulworthiales</taxon>
        <taxon>Lulworthiaceae</taxon>
        <taxon>Zalerion</taxon>
    </lineage>
</organism>
<keyword evidence="2" id="KW-0472">Membrane</keyword>
<feature type="compositionally biased region" description="Basic and acidic residues" evidence="1">
    <location>
        <begin position="743"/>
        <end position="752"/>
    </location>
</feature>
<evidence type="ECO:0000256" key="2">
    <source>
        <dbReference type="SAM" id="Phobius"/>
    </source>
</evidence>
<feature type="region of interest" description="Disordered" evidence="1">
    <location>
        <begin position="186"/>
        <end position="216"/>
    </location>
</feature>
<keyword evidence="2" id="KW-0812">Transmembrane</keyword>
<reference evidence="3" key="1">
    <citation type="submission" date="2022-07" db="EMBL/GenBank/DDBJ databases">
        <title>Draft genome sequence of Zalerion maritima ATCC 34329, a (micro)plastics degrading marine fungus.</title>
        <authorList>
            <person name="Paco A."/>
            <person name="Goncalves M.F.M."/>
            <person name="Rocha-Santos T.A.P."/>
            <person name="Alves A."/>
        </authorList>
    </citation>
    <scope>NUCLEOTIDE SEQUENCE</scope>
    <source>
        <strain evidence="3">ATCC 34329</strain>
    </source>
</reference>
<evidence type="ECO:0000256" key="1">
    <source>
        <dbReference type="SAM" id="MobiDB-lite"/>
    </source>
</evidence>